<sequence length="225" mass="24948">MRPPDLFARHPLFSALAEDQARELLRRAPVKRFQAGEIVFRRGDPGDGLYGVLTGSILIVAESAKGSDLIINKHGSGEVFGELAMLDGKGRSAAAVAHETSELIHVRRDKFLPVLRQQPDAMIHIISFISNRLRRITDVFEDAALLDVPTRLAKQIVMLSEATGAPDSPVTLRITQNDLARMLGVSREFVGKQLVAWRAAGIVELGRQRLTVRDIRALRKRIFDV</sequence>
<keyword evidence="3" id="KW-0804">Transcription</keyword>
<dbReference type="PANTHER" id="PTHR24567">
    <property type="entry name" value="CRP FAMILY TRANSCRIPTIONAL REGULATORY PROTEIN"/>
    <property type="match status" value="1"/>
</dbReference>
<dbReference type="InterPro" id="IPR050397">
    <property type="entry name" value="Env_Response_Regulators"/>
</dbReference>
<dbReference type="AlphaFoldDB" id="A0A512N5H1"/>
<dbReference type="InterPro" id="IPR000595">
    <property type="entry name" value="cNMP-bd_dom"/>
</dbReference>
<evidence type="ECO:0000256" key="1">
    <source>
        <dbReference type="ARBA" id="ARBA00023015"/>
    </source>
</evidence>
<dbReference type="InterPro" id="IPR014710">
    <property type="entry name" value="RmlC-like_jellyroll"/>
</dbReference>
<dbReference type="PROSITE" id="PS00889">
    <property type="entry name" value="CNMP_BINDING_2"/>
    <property type="match status" value="1"/>
</dbReference>
<feature type="domain" description="Cyclic nucleotide-binding" evidence="4">
    <location>
        <begin position="12"/>
        <end position="115"/>
    </location>
</feature>
<dbReference type="Gene3D" id="1.10.10.10">
    <property type="entry name" value="Winged helix-like DNA-binding domain superfamily/Winged helix DNA-binding domain"/>
    <property type="match status" value="1"/>
</dbReference>
<feature type="domain" description="HTH crp-type" evidence="5">
    <location>
        <begin position="146"/>
        <end position="216"/>
    </location>
</feature>
<keyword evidence="7" id="KW-1185">Reference proteome</keyword>
<reference evidence="6 7" key="1">
    <citation type="submission" date="2019-07" db="EMBL/GenBank/DDBJ databases">
        <title>Whole genome shotgun sequence of Reyranella soli NBRC 108950.</title>
        <authorList>
            <person name="Hosoyama A."/>
            <person name="Uohara A."/>
            <person name="Ohji S."/>
            <person name="Ichikawa N."/>
        </authorList>
    </citation>
    <scope>NUCLEOTIDE SEQUENCE [LARGE SCALE GENOMIC DNA]</scope>
    <source>
        <strain evidence="6 7">NBRC 108950</strain>
    </source>
</reference>
<dbReference type="Gene3D" id="2.60.120.10">
    <property type="entry name" value="Jelly Rolls"/>
    <property type="match status" value="1"/>
</dbReference>
<dbReference type="InterPro" id="IPR036388">
    <property type="entry name" value="WH-like_DNA-bd_sf"/>
</dbReference>
<dbReference type="SUPFAM" id="SSF46785">
    <property type="entry name" value="Winged helix' DNA-binding domain"/>
    <property type="match status" value="1"/>
</dbReference>
<dbReference type="CDD" id="cd00038">
    <property type="entry name" value="CAP_ED"/>
    <property type="match status" value="1"/>
</dbReference>
<gene>
    <name evidence="6" type="ORF">RSO01_13740</name>
</gene>
<dbReference type="PROSITE" id="PS51063">
    <property type="entry name" value="HTH_CRP_2"/>
    <property type="match status" value="1"/>
</dbReference>
<organism evidence="6 7">
    <name type="scientific">Reyranella soli</name>
    <dbReference type="NCBI Taxonomy" id="1230389"/>
    <lineage>
        <taxon>Bacteria</taxon>
        <taxon>Pseudomonadati</taxon>
        <taxon>Pseudomonadota</taxon>
        <taxon>Alphaproteobacteria</taxon>
        <taxon>Hyphomicrobiales</taxon>
        <taxon>Reyranellaceae</taxon>
        <taxon>Reyranella</taxon>
    </lineage>
</organism>
<dbReference type="Pfam" id="PF13545">
    <property type="entry name" value="HTH_Crp_2"/>
    <property type="match status" value="1"/>
</dbReference>
<name>A0A512N5H1_9HYPH</name>
<protein>
    <submittedName>
        <fullName evidence="6">Catabolite gene activator protein</fullName>
    </submittedName>
</protein>
<proteinExistence type="predicted"/>
<keyword evidence="2" id="KW-0238">DNA-binding</keyword>
<dbReference type="OrthoDB" id="3525895at2"/>
<dbReference type="PANTHER" id="PTHR24567:SF68">
    <property type="entry name" value="DNA-BINDING TRANSCRIPTIONAL DUAL REGULATOR CRP"/>
    <property type="match status" value="1"/>
</dbReference>
<evidence type="ECO:0000313" key="7">
    <source>
        <dbReference type="Proteomes" id="UP000321058"/>
    </source>
</evidence>
<dbReference type="InterPro" id="IPR012318">
    <property type="entry name" value="HTH_CRP"/>
</dbReference>
<evidence type="ECO:0000259" key="5">
    <source>
        <dbReference type="PROSITE" id="PS51063"/>
    </source>
</evidence>
<dbReference type="RefSeq" id="WP_147147550.1">
    <property type="nucleotide sequence ID" value="NZ_BKAJ01000026.1"/>
</dbReference>
<comment type="caution">
    <text evidence="6">The sequence shown here is derived from an EMBL/GenBank/DDBJ whole genome shotgun (WGS) entry which is preliminary data.</text>
</comment>
<dbReference type="InterPro" id="IPR036390">
    <property type="entry name" value="WH_DNA-bd_sf"/>
</dbReference>
<dbReference type="SMART" id="SM00419">
    <property type="entry name" value="HTH_CRP"/>
    <property type="match status" value="1"/>
</dbReference>
<evidence type="ECO:0000256" key="2">
    <source>
        <dbReference type="ARBA" id="ARBA00023125"/>
    </source>
</evidence>
<dbReference type="GO" id="GO:0003700">
    <property type="term" value="F:DNA-binding transcription factor activity"/>
    <property type="evidence" value="ECO:0007669"/>
    <property type="project" value="TreeGrafter"/>
</dbReference>
<dbReference type="SUPFAM" id="SSF51206">
    <property type="entry name" value="cAMP-binding domain-like"/>
    <property type="match status" value="1"/>
</dbReference>
<dbReference type="Pfam" id="PF00027">
    <property type="entry name" value="cNMP_binding"/>
    <property type="match status" value="1"/>
</dbReference>
<dbReference type="GO" id="GO:0005829">
    <property type="term" value="C:cytosol"/>
    <property type="evidence" value="ECO:0007669"/>
    <property type="project" value="TreeGrafter"/>
</dbReference>
<dbReference type="EMBL" id="BKAJ01000026">
    <property type="protein sequence ID" value="GEP54208.1"/>
    <property type="molecule type" value="Genomic_DNA"/>
</dbReference>
<keyword evidence="1" id="KW-0805">Transcription regulation</keyword>
<dbReference type="SMART" id="SM00100">
    <property type="entry name" value="cNMP"/>
    <property type="match status" value="1"/>
</dbReference>
<evidence type="ECO:0000259" key="4">
    <source>
        <dbReference type="PROSITE" id="PS50042"/>
    </source>
</evidence>
<dbReference type="GO" id="GO:0003677">
    <property type="term" value="F:DNA binding"/>
    <property type="evidence" value="ECO:0007669"/>
    <property type="project" value="UniProtKB-KW"/>
</dbReference>
<accession>A0A512N5H1</accession>
<dbReference type="Proteomes" id="UP000321058">
    <property type="component" value="Unassembled WGS sequence"/>
</dbReference>
<dbReference type="InterPro" id="IPR018490">
    <property type="entry name" value="cNMP-bd_dom_sf"/>
</dbReference>
<dbReference type="InterPro" id="IPR018488">
    <property type="entry name" value="cNMP-bd_CS"/>
</dbReference>
<evidence type="ECO:0000256" key="3">
    <source>
        <dbReference type="ARBA" id="ARBA00023163"/>
    </source>
</evidence>
<dbReference type="PROSITE" id="PS50042">
    <property type="entry name" value="CNMP_BINDING_3"/>
    <property type="match status" value="1"/>
</dbReference>
<evidence type="ECO:0000313" key="6">
    <source>
        <dbReference type="EMBL" id="GEP54208.1"/>
    </source>
</evidence>